<sequence>MKFLILALCVYAANAATGRYQPWQPKPVVQAVAEASVAAQPVVQTVVQPVPVAVKSVVEVGKDAEAIVLRSDSEVNPDGFNYVYETGNGITGQSSGVLKQVGDAQVLAVQGSYQYKSPEGIPVQFSYVADENGYQPQSDLLPVGPPMPEAIRRAVEYVLTHAPKESVN</sequence>
<dbReference type="InterPro" id="IPR000618">
    <property type="entry name" value="Insect_cuticle"/>
</dbReference>
<dbReference type="PANTHER" id="PTHR10380:SF238">
    <property type="entry name" value="CUTICULAR PROTEIN 65EA-RELATED"/>
    <property type="match status" value="1"/>
</dbReference>
<dbReference type="PRINTS" id="PR00947">
    <property type="entry name" value="CUTICLE"/>
</dbReference>
<dbReference type="InterPro" id="IPR050468">
    <property type="entry name" value="Cuticle_Struct_Prot"/>
</dbReference>
<keyword evidence="2 4" id="KW-0732">Signal</keyword>
<proteinExistence type="predicted"/>
<comment type="caution">
    <text evidence="5">The sequence shown here is derived from an EMBL/GenBank/DDBJ whole genome shotgun (WGS) entry which is preliminary data.</text>
</comment>
<protein>
    <recommendedName>
        <fullName evidence="7">Larval cuticle protein LCP-17-like</fullName>
    </recommendedName>
</protein>
<dbReference type="GO" id="GO:0008010">
    <property type="term" value="F:structural constituent of chitin-based larval cuticle"/>
    <property type="evidence" value="ECO:0007669"/>
    <property type="project" value="TreeGrafter"/>
</dbReference>
<name>A0A922CMW9_MANSE</name>
<dbReference type="PROSITE" id="PS00233">
    <property type="entry name" value="CHIT_BIND_RR_1"/>
    <property type="match status" value="1"/>
</dbReference>
<evidence type="ECO:0008006" key="7">
    <source>
        <dbReference type="Google" id="ProtNLM"/>
    </source>
</evidence>
<dbReference type="PANTHER" id="PTHR10380">
    <property type="entry name" value="CUTICLE PROTEIN"/>
    <property type="match status" value="1"/>
</dbReference>
<dbReference type="AlphaFoldDB" id="A0A922CMW9"/>
<dbReference type="PROSITE" id="PS51155">
    <property type="entry name" value="CHIT_BIND_RR_2"/>
    <property type="match status" value="1"/>
</dbReference>
<keyword evidence="1 3" id="KW-0193">Cuticle</keyword>
<dbReference type="GO" id="GO:0062129">
    <property type="term" value="C:chitin-based extracellular matrix"/>
    <property type="evidence" value="ECO:0007669"/>
    <property type="project" value="TreeGrafter"/>
</dbReference>
<evidence type="ECO:0000313" key="6">
    <source>
        <dbReference type="Proteomes" id="UP000791440"/>
    </source>
</evidence>
<dbReference type="InterPro" id="IPR031311">
    <property type="entry name" value="CHIT_BIND_RR_consensus"/>
</dbReference>
<feature type="signal peptide" evidence="4">
    <location>
        <begin position="1"/>
        <end position="15"/>
    </location>
</feature>
<evidence type="ECO:0000256" key="2">
    <source>
        <dbReference type="ARBA" id="ARBA00022729"/>
    </source>
</evidence>
<feature type="chain" id="PRO_5038276744" description="Larval cuticle protein LCP-17-like" evidence="4">
    <location>
        <begin position="16"/>
        <end position="168"/>
    </location>
</feature>
<reference evidence="5" key="1">
    <citation type="journal article" date="2016" name="Insect Biochem. Mol. Biol.">
        <title>Multifaceted biological insights from a draft genome sequence of the tobacco hornworm moth, Manduca sexta.</title>
        <authorList>
            <person name="Kanost M.R."/>
            <person name="Arrese E.L."/>
            <person name="Cao X."/>
            <person name="Chen Y.R."/>
            <person name="Chellapilla S."/>
            <person name="Goldsmith M.R."/>
            <person name="Grosse-Wilde E."/>
            <person name="Heckel D.G."/>
            <person name="Herndon N."/>
            <person name="Jiang H."/>
            <person name="Papanicolaou A."/>
            <person name="Qu J."/>
            <person name="Soulages J.L."/>
            <person name="Vogel H."/>
            <person name="Walters J."/>
            <person name="Waterhouse R.M."/>
            <person name="Ahn S.J."/>
            <person name="Almeida F.C."/>
            <person name="An C."/>
            <person name="Aqrawi P."/>
            <person name="Bretschneider A."/>
            <person name="Bryant W.B."/>
            <person name="Bucks S."/>
            <person name="Chao H."/>
            <person name="Chevignon G."/>
            <person name="Christen J.M."/>
            <person name="Clarke D.F."/>
            <person name="Dittmer N.T."/>
            <person name="Ferguson L.C.F."/>
            <person name="Garavelou S."/>
            <person name="Gordon K.H.J."/>
            <person name="Gunaratna R.T."/>
            <person name="Han Y."/>
            <person name="Hauser F."/>
            <person name="He Y."/>
            <person name="Heidel-Fischer H."/>
            <person name="Hirsh A."/>
            <person name="Hu Y."/>
            <person name="Jiang H."/>
            <person name="Kalra D."/>
            <person name="Klinner C."/>
            <person name="Konig C."/>
            <person name="Kovar C."/>
            <person name="Kroll A.R."/>
            <person name="Kuwar S.S."/>
            <person name="Lee S.L."/>
            <person name="Lehman R."/>
            <person name="Li K."/>
            <person name="Li Z."/>
            <person name="Liang H."/>
            <person name="Lovelace S."/>
            <person name="Lu Z."/>
            <person name="Mansfield J.H."/>
            <person name="McCulloch K.J."/>
            <person name="Mathew T."/>
            <person name="Morton B."/>
            <person name="Muzny D.M."/>
            <person name="Neunemann D."/>
            <person name="Ongeri F."/>
            <person name="Pauchet Y."/>
            <person name="Pu L.L."/>
            <person name="Pyrousis I."/>
            <person name="Rao X.J."/>
            <person name="Redding A."/>
            <person name="Roesel C."/>
            <person name="Sanchez-Gracia A."/>
            <person name="Schaack S."/>
            <person name="Shukla A."/>
            <person name="Tetreau G."/>
            <person name="Wang Y."/>
            <person name="Xiong G.H."/>
            <person name="Traut W."/>
            <person name="Walsh T.K."/>
            <person name="Worley K.C."/>
            <person name="Wu D."/>
            <person name="Wu W."/>
            <person name="Wu Y.Q."/>
            <person name="Zhang X."/>
            <person name="Zou Z."/>
            <person name="Zucker H."/>
            <person name="Briscoe A.D."/>
            <person name="Burmester T."/>
            <person name="Clem R.J."/>
            <person name="Feyereisen R."/>
            <person name="Grimmelikhuijzen C.J.P."/>
            <person name="Hamodrakas S.J."/>
            <person name="Hansson B.S."/>
            <person name="Huguet E."/>
            <person name="Jermiin L.S."/>
            <person name="Lan Q."/>
            <person name="Lehman H.K."/>
            <person name="Lorenzen M."/>
            <person name="Merzendorfer H."/>
            <person name="Michalopoulos I."/>
            <person name="Morton D.B."/>
            <person name="Muthukrishnan S."/>
            <person name="Oakeshott J.G."/>
            <person name="Palmer W."/>
            <person name="Park Y."/>
            <person name="Passarelli A.L."/>
            <person name="Rozas J."/>
            <person name="Schwartz L.M."/>
            <person name="Smith W."/>
            <person name="Southgate A."/>
            <person name="Vilcinskas A."/>
            <person name="Vogt R."/>
            <person name="Wang P."/>
            <person name="Werren J."/>
            <person name="Yu X.Q."/>
            <person name="Zhou J.J."/>
            <person name="Brown S.J."/>
            <person name="Scherer S.E."/>
            <person name="Richards S."/>
            <person name="Blissard G.W."/>
        </authorList>
    </citation>
    <scope>NUCLEOTIDE SEQUENCE</scope>
</reference>
<dbReference type="Pfam" id="PF00379">
    <property type="entry name" value="Chitin_bind_4"/>
    <property type="match status" value="1"/>
</dbReference>
<dbReference type="Proteomes" id="UP000791440">
    <property type="component" value="Unassembled WGS sequence"/>
</dbReference>
<accession>A0A922CMW9</accession>
<dbReference type="EMBL" id="JH668414">
    <property type="protein sequence ID" value="KAG6451773.1"/>
    <property type="molecule type" value="Genomic_DNA"/>
</dbReference>
<keyword evidence="6" id="KW-1185">Reference proteome</keyword>
<organism evidence="5 6">
    <name type="scientific">Manduca sexta</name>
    <name type="common">Tobacco hawkmoth</name>
    <name type="synonym">Tobacco hornworm</name>
    <dbReference type="NCBI Taxonomy" id="7130"/>
    <lineage>
        <taxon>Eukaryota</taxon>
        <taxon>Metazoa</taxon>
        <taxon>Ecdysozoa</taxon>
        <taxon>Arthropoda</taxon>
        <taxon>Hexapoda</taxon>
        <taxon>Insecta</taxon>
        <taxon>Pterygota</taxon>
        <taxon>Neoptera</taxon>
        <taxon>Endopterygota</taxon>
        <taxon>Lepidoptera</taxon>
        <taxon>Glossata</taxon>
        <taxon>Ditrysia</taxon>
        <taxon>Bombycoidea</taxon>
        <taxon>Sphingidae</taxon>
        <taxon>Sphinginae</taxon>
        <taxon>Sphingini</taxon>
        <taxon>Manduca</taxon>
    </lineage>
</organism>
<reference evidence="5" key="2">
    <citation type="submission" date="2020-12" db="EMBL/GenBank/DDBJ databases">
        <authorList>
            <person name="Kanost M."/>
        </authorList>
    </citation>
    <scope>NUCLEOTIDE SEQUENCE</scope>
</reference>
<evidence type="ECO:0000256" key="1">
    <source>
        <dbReference type="ARBA" id="ARBA00022460"/>
    </source>
</evidence>
<dbReference type="OrthoDB" id="7998177at2759"/>
<evidence type="ECO:0000313" key="5">
    <source>
        <dbReference type="EMBL" id="KAG6451774.1"/>
    </source>
</evidence>
<dbReference type="EMBL" id="JH668414">
    <property type="protein sequence ID" value="KAG6451774.1"/>
    <property type="molecule type" value="Genomic_DNA"/>
</dbReference>
<evidence type="ECO:0000256" key="4">
    <source>
        <dbReference type="SAM" id="SignalP"/>
    </source>
</evidence>
<gene>
    <name evidence="5" type="ORF">O3G_MSEX007345</name>
</gene>
<evidence type="ECO:0000256" key="3">
    <source>
        <dbReference type="PROSITE-ProRule" id="PRU00497"/>
    </source>
</evidence>